<dbReference type="EMBL" id="AP014957">
    <property type="protein sequence ID" value="BAS70211.1"/>
    <property type="molecule type" value="Genomic_DNA"/>
</dbReference>
<reference evidence="2 3" key="2">
    <citation type="journal article" date="2013" name="Plant Cell Physiol.">
        <title>Rice Annotation Project Database (RAP-DB): an integrative and interactive database for rice genomics.</title>
        <authorList>
            <person name="Sakai H."/>
            <person name="Lee S.S."/>
            <person name="Tanaka T."/>
            <person name="Numa H."/>
            <person name="Kim J."/>
            <person name="Kawahara Y."/>
            <person name="Wakimoto H."/>
            <person name="Yang C.C."/>
            <person name="Iwamoto M."/>
            <person name="Abe T."/>
            <person name="Yamada Y."/>
            <person name="Muto A."/>
            <person name="Inokuchi H."/>
            <person name="Ikemura T."/>
            <person name="Matsumoto T."/>
            <person name="Sasaki T."/>
            <person name="Itoh T."/>
        </authorList>
    </citation>
    <scope>NUCLEOTIDE SEQUENCE [LARGE SCALE GENOMIC DNA]</scope>
    <source>
        <strain evidence="3">cv. Nipponbare</strain>
    </source>
</reference>
<feature type="region of interest" description="Disordered" evidence="1">
    <location>
        <begin position="1"/>
        <end position="72"/>
    </location>
</feature>
<reference evidence="3" key="1">
    <citation type="journal article" date="2005" name="Nature">
        <title>The map-based sequence of the rice genome.</title>
        <authorList>
            <consortium name="International rice genome sequencing project (IRGSP)"/>
            <person name="Matsumoto T."/>
            <person name="Wu J."/>
            <person name="Kanamori H."/>
            <person name="Katayose Y."/>
            <person name="Fujisawa M."/>
            <person name="Namiki N."/>
            <person name="Mizuno H."/>
            <person name="Yamamoto K."/>
            <person name="Antonio B.A."/>
            <person name="Baba T."/>
            <person name="Sakata K."/>
            <person name="Nagamura Y."/>
            <person name="Aoki H."/>
            <person name="Arikawa K."/>
            <person name="Arita K."/>
            <person name="Bito T."/>
            <person name="Chiden Y."/>
            <person name="Fujitsuka N."/>
            <person name="Fukunaka R."/>
            <person name="Hamada M."/>
            <person name="Harada C."/>
            <person name="Hayashi A."/>
            <person name="Hijishita S."/>
            <person name="Honda M."/>
            <person name="Hosokawa S."/>
            <person name="Ichikawa Y."/>
            <person name="Idonuma A."/>
            <person name="Iijima M."/>
            <person name="Ikeda M."/>
            <person name="Ikeno M."/>
            <person name="Ito K."/>
            <person name="Ito S."/>
            <person name="Ito T."/>
            <person name="Ito Y."/>
            <person name="Ito Y."/>
            <person name="Iwabuchi A."/>
            <person name="Kamiya K."/>
            <person name="Karasawa W."/>
            <person name="Kurita K."/>
            <person name="Katagiri S."/>
            <person name="Kikuta A."/>
            <person name="Kobayashi H."/>
            <person name="Kobayashi N."/>
            <person name="Machita K."/>
            <person name="Maehara T."/>
            <person name="Masukawa M."/>
            <person name="Mizubayashi T."/>
            <person name="Mukai Y."/>
            <person name="Nagasaki H."/>
            <person name="Nagata Y."/>
            <person name="Naito S."/>
            <person name="Nakashima M."/>
            <person name="Nakama Y."/>
            <person name="Nakamichi Y."/>
            <person name="Nakamura M."/>
            <person name="Meguro A."/>
            <person name="Negishi M."/>
            <person name="Ohta I."/>
            <person name="Ohta T."/>
            <person name="Okamoto M."/>
            <person name="Ono N."/>
            <person name="Saji S."/>
            <person name="Sakaguchi M."/>
            <person name="Sakai K."/>
            <person name="Shibata M."/>
            <person name="Shimokawa T."/>
            <person name="Song J."/>
            <person name="Takazaki Y."/>
            <person name="Terasawa K."/>
            <person name="Tsugane M."/>
            <person name="Tsuji K."/>
            <person name="Ueda S."/>
            <person name="Waki K."/>
            <person name="Yamagata H."/>
            <person name="Yamamoto M."/>
            <person name="Yamamoto S."/>
            <person name="Yamane H."/>
            <person name="Yoshiki S."/>
            <person name="Yoshihara R."/>
            <person name="Yukawa K."/>
            <person name="Zhong H."/>
            <person name="Yano M."/>
            <person name="Yuan Q."/>
            <person name="Ouyang S."/>
            <person name="Liu J."/>
            <person name="Jones K.M."/>
            <person name="Gansberger K."/>
            <person name="Moffat K."/>
            <person name="Hill J."/>
            <person name="Bera J."/>
            <person name="Fadrosh D."/>
            <person name="Jin S."/>
            <person name="Johri S."/>
            <person name="Kim M."/>
            <person name="Overton L."/>
            <person name="Reardon M."/>
            <person name="Tsitrin T."/>
            <person name="Vuong H."/>
            <person name="Weaver B."/>
            <person name="Ciecko A."/>
            <person name="Tallon L."/>
            <person name="Jackson J."/>
            <person name="Pai G."/>
            <person name="Aken S.V."/>
            <person name="Utterback T."/>
            <person name="Reidmuller S."/>
            <person name="Feldblyum T."/>
            <person name="Hsiao J."/>
            <person name="Zismann V."/>
            <person name="Iobst S."/>
            <person name="de Vazeille A.R."/>
            <person name="Buell C.R."/>
            <person name="Ying K."/>
            <person name="Li Y."/>
            <person name="Lu T."/>
            <person name="Huang Y."/>
            <person name="Zhao Q."/>
            <person name="Feng Q."/>
            <person name="Zhang L."/>
            <person name="Zhu J."/>
            <person name="Weng Q."/>
            <person name="Mu J."/>
            <person name="Lu Y."/>
            <person name="Fan D."/>
            <person name="Liu Y."/>
            <person name="Guan J."/>
            <person name="Zhang Y."/>
            <person name="Yu S."/>
            <person name="Liu X."/>
            <person name="Zhang Y."/>
            <person name="Hong G."/>
            <person name="Han B."/>
            <person name="Choisne N."/>
            <person name="Demange N."/>
            <person name="Orjeda G."/>
            <person name="Samain S."/>
            <person name="Cattolico L."/>
            <person name="Pelletier E."/>
            <person name="Couloux A."/>
            <person name="Segurens B."/>
            <person name="Wincker P."/>
            <person name="D'Hont A."/>
            <person name="Scarpelli C."/>
            <person name="Weissenbach J."/>
            <person name="Salanoubat M."/>
            <person name="Quetier F."/>
            <person name="Yu Y."/>
            <person name="Kim H.R."/>
            <person name="Rambo T."/>
            <person name="Currie J."/>
            <person name="Collura K."/>
            <person name="Luo M."/>
            <person name="Yang T."/>
            <person name="Ammiraju J.S.S."/>
            <person name="Engler F."/>
            <person name="Soderlund C."/>
            <person name="Wing R.A."/>
            <person name="Palmer L.E."/>
            <person name="de la Bastide M."/>
            <person name="Spiegel L."/>
            <person name="Nascimento L."/>
            <person name="Zutavern T."/>
            <person name="O'Shaughnessy A."/>
            <person name="Dike S."/>
            <person name="Dedhia N."/>
            <person name="Preston R."/>
            <person name="Balija V."/>
            <person name="McCombie W.R."/>
            <person name="Chow T."/>
            <person name="Chen H."/>
            <person name="Chung M."/>
            <person name="Chen C."/>
            <person name="Shaw J."/>
            <person name="Wu H."/>
            <person name="Hsiao K."/>
            <person name="Chao Y."/>
            <person name="Chu M."/>
            <person name="Cheng C."/>
            <person name="Hour A."/>
            <person name="Lee P."/>
            <person name="Lin S."/>
            <person name="Lin Y."/>
            <person name="Liou J."/>
            <person name="Liu S."/>
            <person name="Hsing Y."/>
            <person name="Raghuvanshi S."/>
            <person name="Mohanty A."/>
            <person name="Bharti A.K."/>
            <person name="Gaur A."/>
            <person name="Gupta V."/>
            <person name="Kumar D."/>
            <person name="Ravi V."/>
            <person name="Vij S."/>
            <person name="Kapur A."/>
            <person name="Khurana P."/>
            <person name="Khurana P."/>
            <person name="Khurana J.P."/>
            <person name="Tyagi A.K."/>
            <person name="Gaikwad K."/>
            <person name="Singh A."/>
            <person name="Dalal V."/>
            <person name="Srivastava S."/>
            <person name="Dixit A."/>
            <person name="Pal A.K."/>
            <person name="Ghazi I.A."/>
            <person name="Yadav M."/>
            <person name="Pandit A."/>
            <person name="Bhargava A."/>
            <person name="Sureshbabu K."/>
            <person name="Batra K."/>
            <person name="Sharma T.R."/>
            <person name="Mohapatra T."/>
            <person name="Singh N.K."/>
            <person name="Messing J."/>
            <person name="Nelson A.B."/>
            <person name="Fuks G."/>
            <person name="Kavchok S."/>
            <person name="Keizer G."/>
            <person name="Linton E."/>
            <person name="Llaca V."/>
            <person name="Song R."/>
            <person name="Tanyolac B."/>
            <person name="Young S."/>
            <person name="Ho-Il K."/>
            <person name="Hahn J.H."/>
            <person name="Sangsakoo G."/>
            <person name="Vanavichit A."/>
            <person name="de Mattos Luiz.A.T."/>
            <person name="Zimmer P.D."/>
            <person name="Malone G."/>
            <person name="Dellagostin O."/>
            <person name="de Oliveira A.C."/>
            <person name="Bevan M."/>
            <person name="Bancroft I."/>
            <person name="Minx P."/>
            <person name="Cordum H."/>
            <person name="Wilson R."/>
            <person name="Cheng Z."/>
            <person name="Jin W."/>
            <person name="Jiang J."/>
            <person name="Leong S.A."/>
            <person name="Iwama H."/>
            <person name="Gojobori T."/>
            <person name="Itoh T."/>
            <person name="Niimura Y."/>
            <person name="Fujii Y."/>
            <person name="Habara T."/>
            <person name="Sakai H."/>
            <person name="Sato Y."/>
            <person name="Wilson G."/>
            <person name="Kumar K."/>
            <person name="McCouch S."/>
            <person name="Juretic N."/>
            <person name="Hoen D."/>
            <person name="Wright S."/>
            <person name="Bruskiewich R."/>
            <person name="Bureau T."/>
            <person name="Miyao A."/>
            <person name="Hirochika H."/>
            <person name="Nishikawa T."/>
            <person name="Kadowaki K."/>
            <person name="Sugiura M."/>
            <person name="Burr B."/>
            <person name="Sasaki T."/>
        </authorList>
    </citation>
    <scope>NUCLEOTIDE SEQUENCE [LARGE SCALE GENOMIC DNA]</scope>
    <source>
        <strain evidence="3">cv. Nipponbare</strain>
    </source>
</reference>
<sequence length="72" mass="8025">MQLQPRRARAEHKLPNGTPRDAEPANQPDPKTQSGRRAVVRSGQLHCSRSARSRSAKLRTAPFVPLEALTRD</sequence>
<dbReference type="Proteomes" id="UP000059680">
    <property type="component" value="Chromosome 1"/>
</dbReference>
<protein>
    <submittedName>
        <fullName evidence="2">Os01g0130633 protein</fullName>
    </submittedName>
</protein>
<dbReference type="AlphaFoldDB" id="A0A0P0UXH4"/>
<dbReference type="InParanoid" id="A0A0P0UXH4"/>
<evidence type="ECO:0000313" key="3">
    <source>
        <dbReference type="Proteomes" id="UP000059680"/>
    </source>
</evidence>
<evidence type="ECO:0000313" key="2">
    <source>
        <dbReference type="EMBL" id="BAS70211.1"/>
    </source>
</evidence>
<dbReference type="PaxDb" id="39947-A0A0P0UXH4"/>
<name>A0A0P0UXH4_ORYSJ</name>
<organism evidence="2 3">
    <name type="scientific">Oryza sativa subsp. japonica</name>
    <name type="common">Rice</name>
    <dbReference type="NCBI Taxonomy" id="39947"/>
    <lineage>
        <taxon>Eukaryota</taxon>
        <taxon>Viridiplantae</taxon>
        <taxon>Streptophyta</taxon>
        <taxon>Embryophyta</taxon>
        <taxon>Tracheophyta</taxon>
        <taxon>Spermatophyta</taxon>
        <taxon>Magnoliopsida</taxon>
        <taxon>Liliopsida</taxon>
        <taxon>Poales</taxon>
        <taxon>Poaceae</taxon>
        <taxon>BOP clade</taxon>
        <taxon>Oryzoideae</taxon>
        <taxon>Oryzeae</taxon>
        <taxon>Oryzinae</taxon>
        <taxon>Oryza</taxon>
        <taxon>Oryza sativa</taxon>
    </lineage>
</organism>
<evidence type="ECO:0000256" key="1">
    <source>
        <dbReference type="SAM" id="MobiDB-lite"/>
    </source>
</evidence>
<reference evidence="2 3" key="3">
    <citation type="journal article" date="2013" name="Rice">
        <title>Improvement of the Oryza sativa Nipponbare reference genome using next generation sequence and optical map data.</title>
        <authorList>
            <person name="Kawahara Y."/>
            <person name="de la Bastide M."/>
            <person name="Hamilton J.P."/>
            <person name="Kanamori H."/>
            <person name="McCombie W.R."/>
            <person name="Ouyang S."/>
            <person name="Schwartz D.C."/>
            <person name="Tanaka T."/>
            <person name="Wu J."/>
            <person name="Zhou S."/>
            <person name="Childs K.L."/>
            <person name="Davidson R.M."/>
            <person name="Lin H."/>
            <person name="Quesada-Ocampo L."/>
            <person name="Vaillancourt B."/>
            <person name="Sakai H."/>
            <person name="Lee S.S."/>
            <person name="Kim J."/>
            <person name="Numa H."/>
            <person name="Itoh T."/>
            <person name="Buell C.R."/>
            <person name="Matsumoto T."/>
        </authorList>
    </citation>
    <scope>NUCLEOTIDE SEQUENCE [LARGE SCALE GENOMIC DNA]</scope>
    <source>
        <strain evidence="3">cv. Nipponbare</strain>
    </source>
</reference>
<proteinExistence type="predicted"/>
<keyword evidence="3" id="KW-1185">Reference proteome</keyword>
<feature type="compositionally biased region" description="Basic residues" evidence="1">
    <location>
        <begin position="1"/>
        <end position="10"/>
    </location>
</feature>
<accession>A0A0P0UXH4</accession>
<gene>
    <name evidence="2" type="ordered locus">Os01g0130633</name>
    <name evidence="2" type="ORF">OSNPB_010130633</name>
</gene>